<organism evidence="2 3">
    <name type="scientific">Pocillopora damicornis</name>
    <name type="common">Cauliflower coral</name>
    <name type="synonym">Millepora damicornis</name>
    <dbReference type="NCBI Taxonomy" id="46731"/>
    <lineage>
        <taxon>Eukaryota</taxon>
        <taxon>Metazoa</taxon>
        <taxon>Cnidaria</taxon>
        <taxon>Anthozoa</taxon>
        <taxon>Hexacorallia</taxon>
        <taxon>Scleractinia</taxon>
        <taxon>Astrocoeniina</taxon>
        <taxon>Pocilloporidae</taxon>
        <taxon>Pocillopora</taxon>
    </lineage>
</organism>
<reference evidence="2 3" key="1">
    <citation type="journal article" date="2018" name="Sci. Rep.">
        <title>Comparative analysis of the Pocillopora damicornis genome highlights role of immune system in coral evolution.</title>
        <authorList>
            <person name="Cunning R."/>
            <person name="Bay R.A."/>
            <person name="Gillette P."/>
            <person name="Baker A.C."/>
            <person name="Traylor-Knowles N."/>
        </authorList>
    </citation>
    <scope>NUCLEOTIDE SEQUENCE [LARGE SCALE GENOMIC DNA]</scope>
    <source>
        <strain evidence="2">RSMAS</strain>
        <tissue evidence="2">Whole animal</tissue>
    </source>
</reference>
<keyword evidence="1" id="KW-0812">Transmembrane</keyword>
<feature type="transmembrane region" description="Helical" evidence="1">
    <location>
        <begin position="6"/>
        <end position="25"/>
    </location>
</feature>
<dbReference type="InterPro" id="IPR002347">
    <property type="entry name" value="SDR_fam"/>
</dbReference>
<dbReference type="EMBL" id="RCHS01001528">
    <property type="protein sequence ID" value="RMX53028.1"/>
    <property type="molecule type" value="Genomic_DNA"/>
</dbReference>
<evidence type="ECO:0008006" key="4">
    <source>
        <dbReference type="Google" id="ProtNLM"/>
    </source>
</evidence>
<protein>
    <recommendedName>
        <fullName evidence="4">Hydroxysteroid 11-beta-dehydrogenase 1-like protein</fullName>
    </recommendedName>
</protein>
<dbReference type="PANTHER" id="PTHR44404:SF1">
    <property type="entry name" value="HYDROXYSTEROID 11-BETA-DEHYDROGENASE 1-LIKE PROTEIN"/>
    <property type="match status" value="1"/>
</dbReference>
<evidence type="ECO:0000313" key="2">
    <source>
        <dbReference type="EMBL" id="RMX53028.1"/>
    </source>
</evidence>
<dbReference type="Pfam" id="PF00106">
    <property type="entry name" value="adh_short"/>
    <property type="match status" value="1"/>
</dbReference>
<dbReference type="PRINTS" id="PR00081">
    <property type="entry name" value="GDHRDH"/>
</dbReference>
<dbReference type="AlphaFoldDB" id="A0A3M6UI34"/>
<accession>A0A3M6UI34</accession>
<dbReference type="SUPFAM" id="SSF51735">
    <property type="entry name" value="NAD(P)-binding Rossmann-fold domains"/>
    <property type="match status" value="1"/>
</dbReference>
<keyword evidence="3" id="KW-1185">Reference proteome</keyword>
<dbReference type="OrthoDB" id="1933717at2759"/>
<gene>
    <name evidence="2" type="ORF">pdam_00020367</name>
</gene>
<keyword evidence="1" id="KW-1133">Transmembrane helix</keyword>
<proteinExistence type="predicted"/>
<dbReference type="InterPro" id="IPR036291">
    <property type="entry name" value="NAD(P)-bd_dom_sf"/>
</dbReference>
<keyword evidence="1" id="KW-0472">Membrane</keyword>
<dbReference type="Gene3D" id="3.40.50.720">
    <property type="entry name" value="NAD(P)-binding Rossmann-like Domain"/>
    <property type="match status" value="1"/>
</dbReference>
<dbReference type="PANTHER" id="PTHR44404">
    <property type="entry name" value="HYDROXYSTEROID DEHYDROGENASE 1M"/>
    <property type="match status" value="1"/>
</dbReference>
<name>A0A3M6UI34_POCDA</name>
<comment type="caution">
    <text evidence="2">The sequence shown here is derived from an EMBL/GenBank/DDBJ whole genome shotgun (WGS) entry which is preliminary data.</text>
</comment>
<evidence type="ECO:0000256" key="1">
    <source>
        <dbReference type="SAM" id="Phobius"/>
    </source>
</evidence>
<dbReference type="Proteomes" id="UP000275408">
    <property type="component" value="Unassembled WGS sequence"/>
</dbReference>
<sequence>MAVLKVAAFLGIVIALVAVLIAWYTRENFDPETLRGKKVVICGASTGIGEELAYQYAKLGAQLLLVARREEELKKVVARCGELGAQTANYVVADLSSLEAAKYLAEETNKLFDGPDVLILNHLKPFYELWNENSSLEKIPQYFAVNTISYINIATLLLPGLRKTNGSILVVSSFAGVVPVPRVSTYCGNKHALHGFFDSLRQDLALQGQHGISVTLCVLGLIETKNARTMTKGLPVDKGIKREPVDECALSMIKGAALRKRQIYFPWYLSFVETVHFFFPSFVESVIQVATNEKPMVDIWEW</sequence>
<dbReference type="STRING" id="46731.A0A3M6UI34"/>
<evidence type="ECO:0000313" key="3">
    <source>
        <dbReference type="Proteomes" id="UP000275408"/>
    </source>
</evidence>